<evidence type="ECO:0000313" key="1">
    <source>
        <dbReference type="EMBL" id="GAA4877773.1"/>
    </source>
</evidence>
<name>A0ABP9EHE3_9ACTN</name>
<dbReference type="EMBL" id="BAABIS010000001">
    <property type="protein sequence ID" value="GAA4877773.1"/>
    <property type="molecule type" value="Genomic_DNA"/>
</dbReference>
<keyword evidence="2" id="KW-1185">Reference proteome</keyword>
<protein>
    <submittedName>
        <fullName evidence="1">Uncharacterized protein</fullName>
    </submittedName>
</protein>
<gene>
    <name evidence="1" type="ORF">GCM10023235_67290</name>
</gene>
<sequence>MSRSYDHFCLVAVLARVEAEQGTPATTPAAHADAGSGYAAVGGAGAGHWGSRLNTACDQR</sequence>
<accession>A0ABP9EHE3</accession>
<comment type="caution">
    <text evidence="1">The sequence shown here is derived from an EMBL/GenBank/DDBJ whole genome shotgun (WGS) entry which is preliminary data.</text>
</comment>
<dbReference type="Proteomes" id="UP001501752">
    <property type="component" value="Unassembled WGS sequence"/>
</dbReference>
<proteinExistence type="predicted"/>
<organism evidence="1 2">
    <name type="scientific">Kitasatospora terrestris</name>
    <dbReference type="NCBI Taxonomy" id="258051"/>
    <lineage>
        <taxon>Bacteria</taxon>
        <taxon>Bacillati</taxon>
        <taxon>Actinomycetota</taxon>
        <taxon>Actinomycetes</taxon>
        <taxon>Kitasatosporales</taxon>
        <taxon>Streptomycetaceae</taxon>
        <taxon>Kitasatospora</taxon>
    </lineage>
</organism>
<evidence type="ECO:0000313" key="2">
    <source>
        <dbReference type="Proteomes" id="UP001501752"/>
    </source>
</evidence>
<reference evidence="2" key="1">
    <citation type="journal article" date="2019" name="Int. J. Syst. Evol. Microbiol.">
        <title>The Global Catalogue of Microorganisms (GCM) 10K type strain sequencing project: providing services to taxonomists for standard genome sequencing and annotation.</title>
        <authorList>
            <consortium name="The Broad Institute Genomics Platform"/>
            <consortium name="The Broad Institute Genome Sequencing Center for Infectious Disease"/>
            <person name="Wu L."/>
            <person name="Ma J."/>
        </authorList>
    </citation>
    <scope>NUCLEOTIDE SEQUENCE [LARGE SCALE GENOMIC DNA]</scope>
    <source>
        <strain evidence="2">JCM 13006</strain>
    </source>
</reference>